<dbReference type="NCBIfam" id="NF008528">
    <property type="entry name" value="PRK11463.1-2"/>
    <property type="match status" value="1"/>
</dbReference>
<keyword evidence="2" id="KW-0472">Membrane</keyword>
<feature type="transmembrane region" description="Helical" evidence="2">
    <location>
        <begin position="33"/>
        <end position="55"/>
    </location>
</feature>
<evidence type="ECO:0000313" key="3">
    <source>
        <dbReference type="EMBL" id="MFC3914742.1"/>
    </source>
</evidence>
<feature type="transmembrane region" description="Helical" evidence="2">
    <location>
        <begin position="6"/>
        <end position="26"/>
    </location>
</feature>
<dbReference type="InterPro" id="IPR007313">
    <property type="entry name" value="FxsA"/>
</dbReference>
<sequence length="168" mass="18158">MGKMLLGLLGLFFVEIWVLIKVGAAIGAVTTLVLMVVAAVLGAQLVRSQGIMALLKLQPRLQAGEVSPTELLQGIWLPVAGFLFIFPGFISDLLALVLLQPLVRKALTAWVLSRGVRLFSNLSAGRSPRSATPPPFERVEPDQRAAPSDRNARGGTTIEGEFERKDQE</sequence>
<dbReference type="RefSeq" id="WP_377154050.1">
    <property type="nucleotide sequence ID" value="NZ_JBHSAF010000015.1"/>
</dbReference>
<accession>A0ABV8CRA4</accession>
<dbReference type="PANTHER" id="PTHR35335:SF1">
    <property type="entry name" value="UPF0716 PROTEIN FXSA"/>
    <property type="match status" value="1"/>
</dbReference>
<dbReference type="PANTHER" id="PTHR35335">
    <property type="entry name" value="UPF0716 PROTEIN FXSA"/>
    <property type="match status" value="1"/>
</dbReference>
<organism evidence="3 4">
    <name type="scientific">Pseudaeromonas sharmana</name>
    <dbReference type="NCBI Taxonomy" id="328412"/>
    <lineage>
        <taxon>Bacteria</taxon>
        <taxon>Pseudomonadati</taxon>
        <taxon>Pseudomonadota</taxon>
        <taxon>Gammaproteobacteria</taxon>
        <taxon>Aeromonadales</taxon>
        <taxon>Aeromonadaceae</taxon>
        <taxon>Pseudaeromonas</taxon>
    </lineage>
</organism>
<evidence type="ECO:0000313" key="4">
    <source>
        <dbReference type="Proteomes" id="UP001595692"/>
    </source>
</evidence>
<keyword evidence="4" id="KW-1185">Reference proteome</keyword>
<dbReference type="Proteomes" id="UP001595692">
    <property type="component" value="Unassembled WGS sequence"/>
</dbReference>
<dbReference type="EMBL" id="JBHSAF010000015">
    <property type="protein sequence ID" value="MFC3914742.1"/>
    <property type="molecule type" value="Genomic_DNA"/>
</dbReference>
<feature type="transmembrane region" description="Helical" evidence="2">
    <location>
        <begin position="75"/>
        <end position="99"/>
    </location>
</feature>
<dbReference type="Pfam" id="PF04186">
    <property type="entry name" value="FxsA"/>
    <property type="match status" value="1"/>
</dbReference>
<evidence type="ECO:0000256" key="1">
    <source>
        <dbReference type="SAM" id="MobiDB-lite"/>
    </source>
</evidence>
<protein>
    <submittedName>
        <fullName evidence="3">FxsA family protein</fullName>
    </submittedName>
</protein>
<gene>
    <name evidence="3" type="ORF">ACFOSS_14935</name>
</gene>
<evidence type="ECO:0000256" key="2">
    <source>
        <dbReference type="SAM" id="Phobius"/>
    </source>
</evidence>
<proteinExistence type="predicted"/>
<comment type="caution">
    <text evidence="3">The sequence shown here is derived from an EMBL/GenBank/DDBJ whole genome shotgun (WGS) entry which is preliminary data.</text>
</comment>
<reference evidence="4" key="1">
    <citation type="journal article" date="2019" name="Int. J. Syst. Evol. Microbiol.">
        <title>The Global Catalogue of Microorganisms (GCM) 10K type strain sequencing project: providing services to taxonomists for standard genome sequencing and annotation.</title>
        <authorList>
            <consortium name="The Broad Institute Genomics Platform"/>
            <consortium name="The Broad Institute Genome Sequencing Center for Infectious Disease"/>
            <person name="Wu L."/>
            <person name="Ma J."/>
        </authorList>
    </citation>
    <scope>NUCLEOTIDE SEQUENCE [LARGE SCALE GENOMIC DNA]</scope>
    <source>
        <strain evidence="4">CCUG 54939</strain>
    </source>
</reference>
<keyword evidence="2" id="KW-1133">Transmembrane helix</keyword>
<name>A0ABV8CRA4_9GAMM</name>
<keyword evidence="2" id="KW-0812">Transmembrane</keyword>
<feature type="region of interest" description="Disordered" evidence="1">
    <location>
        <begin position="124"/>
        <end position="168"/>
    </location>
</feature>